<sequence length="452" mass="50380">MSIHYSFRKVTAHTGSARNFLERYCLAAIANRGRLGRLDPEFSAALMTYIADERNLRLALEHVEQAGGPSVGVDGLRARDLSRQEQWELIRQTSQQLLAGTYRRGELLPKQVPKRPGSTQTRTIHLQTLTDRMVARGVVQIVQPLLNEKADRLSFCRFGRGPQLAIAKASQLLAQEHRTTWIVEDLANAFDNVPQARLGQILRSQLPNEEVCELALQMVNAPSRRGILQGSALSPLLLNVYLDHVIHLPWQRRFPEVPLLRYVDDLLIAARPEDAAPELYAELRRLAVAAGFALKRGEAQAVSDLSRHEATWLGYAVGLNEGGVSLRVRSFDACDPAELAANRAQLLAAFVRLHARPHSWQYVPAVLQGKLERLAPTFPHVDVRSISQRLVAAAEAAGFDVLGGAEAQVQQWESAYRRYQQMAERIDLRLADVAPQAMTTGPDEWGPDDVPF</sequence>
<organism evidence="3 4">
    <name type="scientific">Lacipirellula limnantheis</name>
    <dbReference type="NCBI Taxonomy" id="2528024"/>
    <lineage>
        <taxon>Bacteria</taxon>
        <taxon>Pseudomonadati</taxon>
        <taxon>Planctomycetota</taxon>
        <taxon>Planctomycetia</taxon>
        <taxon>Pirellulales</taxon>
        <taxon>Lacipirellulaceae</taxon>
        <taxon>Lacipirellula</taxon>
    </lineage>
</organism>
<dbReference type="RefSeq" id="WP_168206980.1">
    <property type="nucleotide sequence ID" value="NZ_CP036339.1"/>
</dbReference>
<accession>A0A517U1H2</accession>
<reference evidence="3 4" key="1">
    <citation type="submission" date="2019-02" db="EMBL/GenBank/DDBJ databases">
        <title>Deep-cultivation of Planctomycetes and their phenomic and genomic characterization uncovers novel biology.</title>
        <authorList>
            <person name="Wiegand S."/>
            <person name="Jogler M."/>
            <person name="Boedeker C."/>
            <person name="Pinto D."/>
            <person name="Vollmers J."/>
            <person name="Rivas-Marin E."/>
            <person name="Kohn T."/>
            <person name="Peeters S.H."/>
            <person name="Heuer A."/>
            <person name="Rast P."/>
            <person name="Oberbeckmann S."/>
            <person name="Bunk B."/>
            <person name="Jeske O."/>
            <person name="Meyerdierks A."/>
            <person name="Storesund J.E."/>
            <person name="Kallscheuer N."/>
            <person name="Luecker S."/>
            <person name="Lage O.M."/>
            <person name="Pohl T."/>
            <person name="Merkel B.J."/>
            <person name="Hornburger P."/>
            <person name="Mueller R.-W."/>
            <person name="Bruemmer F."/>
            <person name="Labrenz M."/>
            <person name="Spormann A.M."/>
            <person name="Op den Camp H."/>
            <person name="Overmann J."/>
            <person name="Amann R."/>
            <person name="Jetten M.S.M."/>
            <person name="Mascher T."/>
            <person name="Medema M.H."/>
            <person name="Devos D.P."/>
            <person name="Kaster A.-K."/>
            <person name="Ovreas L."/>
            <person name="Rohde M."/>
            <person name="Galperin M.Y."/>
            <person name="Jogler C."/>
        </authorList>
    </citation>
    <scope>NUCLEOTIDE SEQUENCE [LARGE SCALE GENOMIC DNA]</scope>
    <source>
        <strain evidence="3 4">I41</strain>
    </source>
</reference>
<evidence type="ECO:0000259" key="2">
    <source>
        <dbReference type="PROSITE" id="PS50878"/>
    </source>
</evidence>
<dbReference type="InterPro" id="IPR000477">
    <property type="entry name" value="RT_dom"/>
</dbReference>
<evidence type="ECO:0000313" key="3">
    <source>
        <dbReference type="EMBL" id="QDT74470.1"/>
    </source>
</evidence>
<dbReference type="PROSITE" id="PS50878">
    <property type="entry name" value="RT_POL"/>
    <property type="match status" value="1"/>
</dbReference>
<dbReference type="PANTHER" id="PTHR34047:SF8">
    <property type="entry name" value="PROTEIN YKFC"/>
    <property type="match status" value="1"/>
</dbReference>
<keyword evidence="3" id="KW-0548">Nucleotidyltransferase</keyword>
<dbReference type="GO" id="GO:0003964">
    <property type="term" value="F:RNA-directed DNA polymerase activity"/>
    <property type="evidence" value="ECO:0007669"/>
    <property type="project" value="UniProtKB-KW"/>
</dbReference>
<proteinExistence type="inferred from homology"/>
<dbReference type="Pfam" id="PF00078">
    <property type="entry name" value="RVT_1"/>
    <property type="match status" value="1"/>
</dbReference>
<comment type="similarity">
    <text evidence="1">Belongs to the bacterial reverse transcriptase family.</text>
</comment>
<feature type="domain" description="Reverse transcriptase" evidence="2">
    <location>
        <begin position="93"/>
        <end position="317"/>
    </location>
</feature>
<dbReference type="InterPro" id="IPR043502">
    <property type="entry name" value="DNA/RNA_pol_sf"/>
</dbReference>
<evidence type="ECO:0000313" key="4">
    <source>
        <dbReference type="Proteomes" id="UP000317909"/>
    </source>
</evidence>
<evidence type="ECO:0000256" key="1">
    <source>
        <dbReference type="ARBA" id="ARBA00034120"/>
    </source>
</evidence>
<dbReference type="Proteomes" id="UP000317909">
    <property type="component" value="Chromosome"/>
</dbReference>
<gene>
    <name evidence="3" type="ORF">I41_36670</name>
</gene>
<dbReference type="KEGG" id="llh:I41_36670"/>
<dbReference type="InterPro" id="IPR051083">
    <property type="entry name" value="GrpII_Intron_Splice-Mob/Def"/>
</dbReference>
<dbReference type="EMBL" id="CP036339">
    <property type="protein sequence ID" value="QDT74470.1"/>
    <property type="molecule type" value="Genomic_DNA"/>
</dbReference>
<dbReference type="Gene3D" id="3.30.70.270">
    <property type="match status" value="1"/>
</dbReference>
<keyword evidence="3" id="KW-0695">RNA-directed DNA polymerase</keyword>
<name>A0A517U1H2_9BACT</name>
<keyword evidence="3" id="KW-0808">Transferase</keyword>
<keyword evidence="4" id="KW-1185">Reference proteome</keyword>
<dbReference type="PANTHER" id="PTHR34047">
    <property type="entry name" value="NUCLEAR INTRON MATURASE 1, MITOCHONDRIAL-RELATED"/>
    <property type="match status" value="1"/>
</dbReference>
<dbReference type="InterPro" id="IPR043128">
    <property type="entry name" value="Rev_trsase/Diguanyl_cyclase"/>
</dbReference>
<dbReference type="SUPFAM" id="SSF56672">
    <property type="entry name" value="DNA/RNA polymerases"/>
    <property type="match status" value="1"/>
</dbReference>
<protein>
    <submittedName>
        <fullName evidence="3">Reverse transcriptase (RNA-dependent DNA polymerase)</fullName>
    </submittedName>
</protein>
<dbReference type="AlphaFoldDB" id="A0A517U1H2"/>